<evidence type="ECO:0000313" key="3">
    <source>
        <dbReference type="Proteomes" id="UP000001603"/>
    </source>
</evidence>
<evidence type="ECO:0008006" key="4">
    <source>
        <dbReference type="Google" id="ProtNLM"/>
    </source>
</evidence>
<sequence length="426" mass="50177">MTEYKWQGWGFFPLFISKQAFAKIVSDKKWQHWTEDLTVDEIKDKRRFYSRSCADLLRPIESGRYVISQDSDTKPLFSLLLPSKNEDDEKVINITQLQLLALGEVSLLYIHFDSSLIFTESDISKLNKTVFQWEPRTQKHQVSQWLSAEDKIQGLKQHISELLDIPLEQDSHYEEDTFGHELVNCTWIKQINGFEDDKSICVSELSAGINCNDPRYKLSKTEKQRLVDSQFDYWADWRCQFNLNRLVFVDQTPEESSLKWNLSNNHYYLDLFAAVIYQRTILNRFKDEMMLCSNKQRGELYERISNFRRQYKITHISTYPFAERLYQYFCDQADLSSIEDKTFIELEHNHALWKQAREESTNTVLLLVSLVAALLVPASSIATIMALSDDQMTPVYWILSGCITLITIVVMVWPPFKRYLKDRKLE</sequence>
<protein>
    <recommendedName>
        <fullName evidence="4">CorA-like Mg2+ transporter protein</fullName>
    </recommendedName>
</protein>
<dbReference type="EMBL" id="AAOJ01000003">
    <property type="protein sequence ID" value="EAS64374.1"/>
    <property type="molecule type" value="Genomic_DNA"/>
</dbReference>
<feature type="transmembrane region" description="Helical" evidence="1">
    <location>
        <begin position="364"/>
        <end position="388"/>
    </location>
</feature>
<evidence type="ECO:0000256" key="1">
    <source>
        <dbReference type="SAM" id="Phobius"/>
    </source>
</evidence>
<gene>
    <name evidence="2" type="ORF">VAS14_01611</name>
</gene>
<dbReference type="OrthoDB" id="5918829at2"/>
<dbReference type="AlphaFoldDB" id="Q1ZQC3"/>
<comment type="caution">
    <text evidence="2">The sequence shown here is derived from an EMBL/GenBank/DDBJ whole genome shotgun (WGS) entry which is preliminary data.</text>
</comment>
<evidence type="ECO:0000313" key="2">
    <source>
        <dbReference type="EMBL" id="EAS64374.1"/>
    </source>
</evidence>
<proteinExistence type="predicted"/>
<keyword evidence="1" id="KW-0812">Transmembrane</keyword>
<keyword evidence="1" id="KW-0472">Membrane</keyword>
<name>Q1ZQC3_PHOAS</name>
<keyword evidence="1" id="KW-1133">Transmembrane helix</keyword>
<dbReference type="HOGENOM" id="CLU_643810_0_0_6"/>
<dbReference type="RefSeq" id="WP_005367358.1">
    <property type="nucleotide sequence ID" value="NZ_CH902600.1"/>
</dbReference>
<organism evidence="2 3">
    <name type="scientific">Photobacterium angustum (strain S14 / CCUG 15956)</name>
    <name type="common">Vibrio sp. (strain S14 / CCUG 15956)</name>
    <dbReference type="NCBI Taxonomy" id="314292"/>
    <lineage>
        <taxon>Bacteria</taxon>
        <taxon>Pseudomonadati</taxon>
        <taxon>Pseudomonadota</taxon>
        <taxon>Gammaproteobacteria</taxon>
        <taxon>Vibrionales</taxon>
        <taxon>Vibrionaceae</taxon>
        <taxon>Photobacterium</taxon>
    </lineage>
</organism>
<reference evidence="2 3" key="1">
    <citation type="journal article" date="2009" name="Proc. Natl. Acad. Sci. U.S.A.">
        <title>The genomic basis of trophic strategy in marine bacteria.</title>
        <authorList>
            <person name="Lauro F.M."/>
            <person name="McDougald D."/>
            <person name="Thomas T."/>
            <person name="Williams T.J."/>
            <person name="Egan S."/>
            <person name="Rice S."/>
            <person name="DeMaere M.Z."/>
            <person name="Ting L."/>
            <person name="Ertan H."/>
            <person name="Johnson J."/>
            <person name="Ferriera S."/>
            <person name="Lapidus A."/>
            <person name="Anderson I."/>
            <person name="Kyrpides N."/>
            <person name="Munk A.C."/>
            <person name="Detter C."/>
            <person name="Han C.S."/>
            <person name="Brown M.V."/>
            <person name="Robb F.T."/>
            <person name="Kjelleberg S."/>
            <person name="Cavicchioli R."/>
        </authorList>
    </citation>
    <scope>NUCLEOTIDE SEQUENCE [LARGE SCALE GENOMIC DNA]</scope>
    <source>
        <strain evidence="2 3">S14</strain>
    </source>
</reference>
<feature type="transmembrane region" description="Helical" evidence="1">
    <location>
        <begin position="394"/>
        <end position="416"/>
    </location>
</feature>
<dbReference type="Proteomes" id="UP000001603">
    <property type="component" value="Unassembled WGS sequence"/>
</dbReference>
<accession>Q1ZQC3</accession>